<protein>
    <recommendedName>
        <fullName evidence="2">ubiquitinyl hydrolase 1</fullName>
        <ecNumber evidence="2">3.4.19.12</ecNumber>
    </recommendedName>
</protein>
<dbReference type="PANTHER" id="PTHR12931:SF15">
    <property type="entry name" value="UBIQUITIN THIOESTERASE OTUBAIN-LIKE"/>
    <property type="match status" value="1"/>
</dbReference>
<dbReference type="Gene3D" id="1.20.1300.20">
    <property type="entry name" value="Peptidase C65 Otubain, subdomain 2"/>
    <property type="match status" value="1"/>
</dbReference>
<sequence>MFQPQPTPFTSSSFTSYGLASNLDFGFPVSAGGGGANTATATATANATTATSAAGYYNPSAPSQQQLAQSHSQLQSQSQSHQPQQQSHSHHQHQHQHQQPPQPHLVHQHHQHLSPRQQHQISSSSAAPSASSPYSNSTSTSVSAATSQTPNSNPSSSPSLAQLHNHQTLPHQRLPHQHQHRQPHPQQQQYQTQVVLKMEDQGQHGMAAQQDAARHYQPVLEVNRDFQGIPKIEWQLFFTLRGLKVGNKILSDAITNEYAKADPVYVEKTIALPQTYSHYRPILGDGNCGWRAIGFSYFEKLIESGDQAKIEGEVARLMSMNPLLTTMGNYPYWEEMAEEMLDYMREVAQNVSNPQYAHQLNQDKWNEPGASDSMIYYLRLLVGTFIKNDPAAFEPFITDGSGVAGYCAQQIDIPNREIEEIGVSALVQILLKPAGFVLEVAMLDRSLGSEVNHYRWPEEANGQNEADLGPIIYLLYRPGHYDILYKSMTTQVLRVSGFTHNTNITTDQADLGQYTTMNFDALSIIPGFSSSAAMGGLAQFAPPPPASAAENFSPIQQSPWISSFPEPLPTPTPRAAPPPPPPIMASPQPPTPPASISGSSAMAPSPAMVAASGPQSSLPLRSAASSYHIRFSPVQLEYDEGKNSFPDSTFQVTTNTFKNSIWNRAHYCNPNFHPEEWNPDDEHTDGRVGSRRKPKKEIS</sequence>
<feature type="compositionally biased region" description="Low complexity" evidence="7">
    <location>
        <begin position="594"/>
        <end position="610"/>
    </location>
</feature>
<dbReference type="GO" id="GO:0004843">
    <property type="term" value="F:cysteine-type deubiquitinase activity"/>
    <property type="evidence" value="ECO:0007669"/>
    <property type="project" value="UniProtKB-EC"/>
</dbReference>
<accession>A0A395S1G6</accession>
<dbReference type="InterPro" id="IPR042468">
    <property type="entry name" value="Peptidase_C65_otubain_sub1"/>
</dbReference>
<feature type="compositionally biased region" description="Basic and acidic residues" evidence="7">
    <location>
        <begin position="675"/>
        <end position="688"/>
    </location>
</feature>
<dbReference type="InterPro" id="IPR042467">
    <property type="entry name" value="Peptidase_C65_otubain_sub2"/>
</dbReference>
<comment type="caution">
    <text evidence="9">The sequence shown here is derived from an EMBL/GenBank/DDBJ whole genome shotgun (WGS) entry which is preliminary data.</text>
</comment>
<feature type="domain" description="OTU" evidence="8">
    <location>
        <begin position="277"/>
        <end position="487"/>
    </location>
</feature>
<feature type="compositionally biased region" description="Low complexity" evidence="7">
    <location>
        <begin position="122"/>
        <end position="163"/>
    </location>
</feature>
<feature type="region of interest" description="Disordered" evidence="7">
    <location>
        <begin position="172"/>
        <end position="191"/>
    </location>
</feature>
<dbReference type="GO" id="GO:0005634">
    <property type="term" value="C:nucleus"/>
    <property type="evidence" value="ECO:0007669"/>
    <property type="project" value="TreeGrafter"/>
</dbReference>
<dbReference type="GO" id="GO:0006508">
    <property type="term" value="P:proteolysis"/>
    <property type="evidence" value="ECO:0007669"/>
    <property type="project" value="UniProtKB-KW"/>
</dbReference>
<dbReference type="STRING" id="5514.A0A395S1G6"/>
<reference evidence="9 10" key="1">
    <citation type="journal article" date="2018" name="PLoS Pathog.">
        <title>Evolution of structural diversity of trichothecenes, a family of toxins produced by plant pathogenic and entomopathogenic fungi.</title>
        <authorList>
            <person name="Proctor R.H."/>
            <person name="McCormick S.P."/>
            <person name="Kim H.S."/>
            <person name="Cardoza R.E."/>
            <person name="Stanley A.M."/>
            <person name="Lindo L."/>
            <person name="Kelly A."/>
            <person name="Brown D.W."/>
            <person name="Lee T."/>
            <person name="Vaughan M.M."/>
            <person name="Alexander N.J."/>
            <person name="Busman M."/>
            <person name="Gutierrez S."/>
        </authorList>
    </citation>
    <scope>NUCLEOTIDE SEQUENCE [LARGE SCALE GENOMIC DNA]</scope>
    <source>
        <strain evidence="9 10">NRRL 3299</strain>
    </source>
</reference>
<dbReference type="Gene3D" id="3.30.200.60">
    <property type="entry name" value="Peptidase C65 Otubain, subdomain 1"/>
    <property type="match status" value="1"/>
</dbReference>
<dbReference type="SUPFAM" id="SSF54001">
    <property type="entry name" value="Cysteine proteinases"/>
    <property type="match status" value="1"/>
</dbReference>
<organism evidence="9 10">
    <name type="scientific">Fusarium sporotrichioides</name>
    <dbReference type="NCBI Taxonomy" id="5514"/>
    <lineage>
        <taxon>Eukaryota</taxon>
        <taxon>Fungi</taxon>
        <taxon>Dikarya</taxon>
        <taxon>Ascomycota</taxon>
        <taxon>Pezizomycotina</taxon>
        <taxon>Sordariomycetes</taxon>
        <taxon>Hypocreomycetidae</taxon>
        <taxon>Hypocreales</taxon>
        <taxon>Nectriaceae</taxon>
        <taxon>Fusarium</taxon>
    </lineage>
</organism>
<dbReference type="Pfam" id="PF10275">
    <property type="entry name" value="Peptidase_C65"/>
    <property type="match status" value="1"/>
</dbReference>
<evidence type="ECO:0000313" key="10">
    <source>
        <dbReference type="Proteomes" id="UP000266152"/>
    </source>
</evidence>
<dbReference type="InterPro" id="IPR019400">
    <property type="entry name" value="Peptidase_C65_otubain"/>
</dbReference>
<keyword evidence="3" id="KW-0645">Protease</keyword>
<feature type="region of interest" description="Disordered" evidence="7">
    <location>
        <begin position="560"/>
        <end position="610"/>
    </location>
</feature>
<evidence type="ECO:0000256" key="7">
    <source>
        <dbReference type="SAM" id="MobiDB-lite"/>
    </source>
</evidence>
<evidence type="ECO:0000256" key="6">
    <source>
        <dbReference type="ARBA" id="ARBA00022807"/>
    </source>
</evidence>
<evidence type="ECO:0000256" key="1">
    <source>
        <dbReference type="ARBA" id="ARBA00000707"/>
    </source>
</evidence>
<dbReference type="PANTHER" id="PTHR12931">
    <property type="entry name" value="UBIQUITIN THIOLESTERASE PROTEIN OTUB"/>
    <property type="match status" value="1"/>
</dbReference>
<dbReference type="InterPro" id="IPR003323">
    <property type="entry name" value="OTU_dom"/>
</dbReference>
<evidence type="ECO:0000256" key="5">
    <source>
        <dbReference type="ARBA" id="ARBA00022801"/>
    </source>
</evidence>
<feature type="compositionally biased region" description="Basic residues" evidence="7">
    <location>
        <begin position="689"/>
        <end position="699"/>
    </location>
</feature>
<dbReference type="CDD" id="cd22749">
    <property type="entry name" value="Otubain_C65"/>
    <property type="match status" value="1"/>
</dbReference>
<evidence type="ECO:0000259" key="8">
    <source>
        <dbReference type="PROSITE" id="PS50802"/>
    </source>
</evidence>
<feature type="compositionally biased region" description="Pro residues" evidence="7">
    <location>
        <begin position="566"/>
        <end position="593"/>
    </location>
</feature>
<proteinExistence type="predicted"/>
<keyword evidence="6" id="KW-0788">Thiol protease</keyword>
<gene>
    <name evidence="9" type="ORF">FSPOR_6630</name>
</gene>
<feature type="region of interest" description="Disordered" evidence="7">
    <location>
        <begin position="675"/>
        <end position="699"/>
    </location>
</feature>
<evidence type="ECO:0000256" key="3">
    <source>
        <dbReference type="ARBA" id="ARBA00022670"/>
    </source>
</evidence>
<feature type="region of interest" description="Disordered" evidence="7">
    <location>
        <begin position="56"/>
        <end position="163"/>
    </location>
</feature>
<keyword evidence="5" id="KW-0378">Hydrolase</keyword>
<evidence type="ECO:0000313" key="9">
    <source>
        <dbReference type="EMBL" id="RGP66253.1"/>
    </source>
</evidence>
<keyword evidence="4" id="KW-0833">Ubl conjugation pathway</keyword>
<dbReference type="InterPro" id="IPR038765">
    <property type="entry name" value="Papain-like_cys_pep_sf"/>
</dbReference>
<dbReference type="GO" id="GO:0071108">
    <property type="term" value="P:protein K48-linked deubiquitination"/>
    <property type="evidence" value="ECO:0007669"/>
    <property type="project" value="TreeGrafter"/>
</dbReference>
<name>A0A395S1G6_FUSSP</name>
<feature type="compositionally biased region" description="Low complexity" evidence="7">
    <location>
        <begin position="56"/>
        <end position="87"/>
    </location>
</feature>
<dbReference type="GO" id="GO:0043130">
    <property type="term" value="F:ubiquitin binding"/>
    <property type="evidence" value="ECO:0007669"/>
    <property type="project" value="TreeGrafter"/>
</dbReference>
<dbReference type="EC" id="3.4.19.12" evidence="2"/>
<feature type="compositionally biased region" description="Basic residues" evidence="7">
    <location>
        <begin position="173"/>
        <end position="183"/>
    </location>
</feature>
<dbReference type="AlphaFoldDB" id="A0A395S1G6"/>
<dbReference type="Proteomes" id="UP000266152">
    <property type="component" value="Unassembled WGS sequence"/>
</dbReference>
<evidence type="ECO:0000256" key="4">
    <source>
        <dbReference type="ARBA" id="ARBA00022786"/>
    </source>
</evidence>
<evidence type="ECO:0000256" key="2">
    <source>
        <dbReference type="ARBA" id="ARBA00012759"/>
    </source>
</evidence>
<keyword evidence="10" id="KW-1185">Reference proteome</keyword>
<comment type="catalytic activity">
    <reaction evidence="1">
        <text>Thiol-dependent hydrolysis of ester, thioester, amide, peptide and isopeptide bonds formed by the C-terminal Gly of ubiquitin (a 76-residue protein attached to proteins as an intracellular targeting signal).</text>
        <dbReference type="EC" id="3.4.19.12"/>
    </reaction>
</comment>
<dbReference type="EMBL" id="PXOF01000094">
    <property type="protein sequence ID" value="RGP66253.1"/>
    <property type="molecule type" value="Genomic_DNA"/>
</dbReference>
<dbReference type="PROSITE" id="PS50802">
    <property type="entry name" value="OTU"/>
    <property type="match status" value="1"/>
</dbReference>